<dbReference type="GO" id="GO:0005829">
    <property type="term" value="C:cytosol"/>
    <property type="evidence" value="ECO:0007669"/>
    <property type="project" value="TreeGrafter"/>
</dbReference>
<evidence type="ECO:0000256" key="1">
    <source>
        <dbReference type="ARBA" id="ARBA00022857"/>
    </source>
</evidence>
<dbReference type="SUPFAM" id="SSF50129">
    <property type="entry name" value="GroES-like"/>
    <property type="match status" value="1"/>
</dbReference>
<dbReference type="InterPro" id="IPR013149">
    <property type="entry name" value="ADH-like_C"/>
</dbReference>
<dbReference type="RefSeq" id="WP_184091038.1">
    <property type="nucleotide sequence ID" value="NZ_JACIJF010000018.1"/>
</dbReference>
<dbReference type="Pfam" id="PF00107">
    <property type="entry name" value="ADH_zinc_N"/>
    <property type="match status" value="1"/>
</dbReference>
<reference evidence="4 5" key="1">
    <citation type="submission" date="2020-08" db="EMBL/GenBank/DDBJ databases">
        <title>Genomic Encyclopedia of Type Strains, Phase IV (KMG-IV): sequencing the most valuable type-strain genomes for metagenomic binning, comparative biology and taxonomic classification.</title>
        <authorList>
            <person name="Goeker M."/>
        </authorList>
    </citation>
    <scope>NUCLEOTIDE SEQUENCE [LARGE SCALE GENOMIC DNA]</scope>
    <source>
        <strain evidence="4 5">DSM 26736</strain>
    </source>
</reference>
<dbReference type="EC" id="1.6.5.5" evidence="4"/>
<name>A0A840YS30_9SPHN</name>
<dbReference type="Gene3D" id="3.90.180.10">
    <property type="entry name" value="Medium-chain alcohol dehydrogenases, catalytic domain"/>
    <property type="match status" value="1"/>
</dbReference>
<evidence type="ECO:0000259" key="3">
    <source>
        <dbReference type="SMART" id="SM00829"/>
    </source>
</evidence>
<dbReference type="AlphaFoldDB" id="A0A840YS30"/>
<dbReference type="Proteomes" id="UP000527143">
    <property type="component" value="Unassembled WGS sequence"/>
</dbReference>
<dbReference type="GO" id="GO:0070402">
    <property type="term" value="F:NADPH binding"/>
    <property type="evidence" value="ECO:0007669"/>
    <property type="project" value="TreeGrafter"/>
</dbReference>
<dbReference type="InterPro" id="IPR011032">
    <property type="entry name" value="GroES-like_sf"/>
</dbReference>
<organism evidence="4 5">
    <name type="scientific">Sphingomonas xinjiangensis</name>
    <dbReference type="NCBI Taxonomy" id="643568"/>
    <lineage>
        <taxon>Bacteria</taxon>
        <taxon>Pseudomonadati</taxon>
        <taxon>Pseudomonadota</taxon>
        <taxon>Alphaproteobacteria</taxon>
        <taxon>Sphingomonadales</taxon>
        <taxon>Sphingomonadaceae</taxon>
        <taxon>Sphingomonas</taxon>
    </lineage>
</organism>
<dbReference type="EMBL" id="JACIJF010000018">
    <property type="protein sequence ID" value="MBB5712485.1"/>
    <property type="molecule type" value="Genomic_DNA"/>
</dbReference>
<comment type="caution">
    <text evidence="4">The sequence shown here is derived from an EMBL/GenBank/DDBJ whole genome shotgun (WGS) entry which is preliminary data.</text>
</comment>
<protein>
    <submittedName>
        <fullName evidence="4">NADPH2:quinone reductase</fullName>
        <ecNumber evidence="4">1.6.5.5</ecNumber>
    </submittedName>
</protein>
<keyword evidence="1" id="KW-0521">NADP</keyword>
<dbReference type="InterPro" id="IPR020843">
    <property type="entry name" value="ER"/>
</dbReference>
<dbReference type="SUPFAM" id="SSF51735">
    <property type="entry name" value="NAD(P)-binding Rossmann-fold domains"/>
    <property type="match status" value="1"/>
</dbReference>
<dbReference type="GO" id="GO:0035925">
    <property type="term" value="F:mRNA 3'-UTR AU-rich region binding"/>
    <property type="evidence" value="ECO:0007669"/>
    <property type="project" value="TreeGrafter"/>
</dbReference>
<dbReference type="GO" id="GO:0003960">
    <property type="term" value="F:quinone reductase (NADPH) activity"/>
    <property type="evidence" value="ECO:0007669"/>
    <property type="project" value="UniProtKB-EC"/>
</dbReference>
<evidence type="ECO:0000256" key="2">
    <source>
        <dbReference type="ARBA" id="ARBA00023002"/>
    </source>
</evidence>
<keyword evidence="5" id="KW-1185">Reference proteome</keyword>
<dbReference type="Gene3D" id="3.40.50.720">
    <property type="entry name" value="NAD(P)-binding Rossmann-like Domain"/>
    <property type="match status" value="1"/>
</dbReference>
<accession>A0A840YS30</accession>
<dbReference type="InterPro" id="IPR036291">
    <property type="entry name" value="NAD(P)-bd_dom_sf"/>
</dbReference>
<feature type="domain" description="Enoyl reductase (ER)" evidence="3">
    <location>
        <begin position="11"/>
        <end position="315"/>
    </location>
</feature>
<dbReference type="PANTHER" id="PTHR48106">
    <property type="entry name" value="QUINONE OXIDOREDUCTASE PIG3-RELATED"/>
    <property type="match status" value="1"/>
</dbReference>
<gene>
    <name evidence="4" type="ORF">FHT02_003745</name>
</gene>
<keyword evidence="2 4" id="KW-0560">Oxidoreductase</keyword>
<sequence length="317" mass="32868">MSKVVRFRQTGAPAVMVVEEDVVGPPGRGEVQLRQHAIGVNFVDTAFRDGSFGTPLPAVAGIEAAGVVTALGEGVTSFTPGDRVSYFFAPGSYAEVRNVSAEALIPLPEDISFETAAAIMAKGLTARMGVRRLHAVQPGQTVIVQGATGGVGSFTARWSAALGAKVIGTGSRQKLDLLEGSGVIAVDSHDHDLGAALRRIAPDGADVVYEFVGKATFPASITAVRDGGTIVAIGAASGAPDADADLLASRAINLTRGSTAQLVRGPLLQSASLEVFDALRRGYLGTPKLHRYRLEDAVQAHIDIATRARDGLPILLP</sequence>
<dbReference type="InterPro" id="IPR013154">
    <property type="entry name" value="ADH-like_N"/>
</dbReference>
<dbReference type="Pfam" id="PF08240">
    <property type="entry name" value="ADH_N"/>
    <property type="match status" value="1"/>
</dbReference>
<dbReference type="PANTHER" id="PTHR48106:SF13">
    <property type="entry name" value="QUINONE OXIDOREDUCTASE-RELATED"/>
    <property type="match status" value="1"/>
</dbReference>
<dbReference type="SMART" id="SM00829">
    <property type="entry name" value="PKS_ER"/>
    <property type="match status" value="1"/>
</dbReference>
<proteinExistence type="predicted"/>
<evidence type="ECO:0000313" key="4">
    <source>
        <dbReference type="EMBL" id="MBB5712485.1"/>
    </source>
</evidence>
<evidence type="ECO:0000313" key="5">
    <source>
        <dbReference type="Proteomes" id="UP000527143"/>
    </source>
</evidence>